<dbReference type="AlphaFoldDB" id="A0AAP0K742"/>
<feature type="region of interest" description="Disordered" evidence="1">
    <location>
        <begin position="19"/>
        <end position="51"/>
    </location>
</feature>
<comment type="caution">
    <text evidence="3">The sequence shown here is derived from an EMBL/GenBank/DDBJ whole genome shotgun (WGS) entry which is preliminary data.</text>
</comment>
<gene>
    <name evidence="3" type="ORF">Sjap_006242</name>
</gene>
<dbReference type="InterPro" id="IPR006580">
    <property type="entry name" value="Znf_TTF"/>
</dbReference>
<evidence type="ECO:0000256" key="1">
    <source>
        <dbReference type="SAM" id="MobiDB-lite"/>
    </source>
</evidence>
<dbReference type="InterPro" id="IPR025398">
    <property type="entry name" value="DUF4371"/>
</dbReference>
<dbReference type="PANTHER" id="PTHR45749">
    <property type="match status" value="1"/>
</dbReference>
<proteinExistence type="predicted"/>
<dbReference type="Proteomes" id="UP001417504">
    <property type="component" value="Unassembled WGS sequence"/>
</dbReference>
<dbReference type="SMART" id="SM00597">
    <property type="entry name" value="ZnF_TTF"/>
    <property type="match status" value="1"/>
</dbReference>
<name>A0AAP0K742_9MAGN</name>
<dbReference type="PANTHER" id="PTHR45749:SF37">
    <property type="entry name" value="OS05G0311600 PROTEIN"/>
    <property type="match status" value="1"/>
</dbReference>
<reference evidence="3 4" key="1">
    <citation type="submission" date="2024-01" db="EMBL/GenBank/DDBJ databases">
        <title>Genome assemblies of Stephania.</title>
        <authorList>
            <person name="Yang L."/>
        </authorList>
    </citation>
    <scope>NUCLEOTIDE SEQUENCE [LARGE SCALE GENOMIC DNA]</scope>
    <source>
        <strain evidence="3">QJT</strain>
        <tissue evidence="3">Leaf</tissue>
    </source>
</reference>
<keyword evidence="4" id="KW-1185">Reference proteome</keyword>
<dbReference type="InterPro" id="IPR012337">
    <property type="entry name" value="RNaseH-like_sf"/>
</dbReference>
<dbReference type="EMBL" id="JBBNAE010000002">
    <property type="protein sequence ID" value="KAK9146339.1"/>
    <property type="molecule type" value="Genomic_DNA"/>
</dbReference>
<dbReference type="Pfam" id="PF14291">
    <property type="entry name" value="DUF4371"/>
    <property type="match status" value="1"/>
</dbReference>
<evidence type="ECO:0000259" key="2">
    <source>
        <dbReference type="SMART" id="SM00597"/>
    </source>
</evidence>
<dbReference type="SUPFAM" id="SSF53098">
    <property type="entry name" value="Ribonuclease H-like"/>
    <property type="match status" value="1"/>
</dbReference>
<evidence type="ECO:0000313" key="3">
    <source>
        <dbReference type="EMBL" id="KAK9146339.1"/>
    </source>
</evidence>
<sequence>MDRHGSKRTKTILSFFKSSEETSISDKPSTPVVEVSTHEEVGPSQSPSQGVEINYNSLERDPGLRTPIREYSVNVRDDIRRAYIKMGPYQPRLAEYPRSQFGIQYRRFQSKWFKTFPWMEYSPEKDAVFCFPCYLFENGNKPQCTLTKEGFRCWKRVNDGANCPFLTHIGSINSPHRKSVKSVEDLSNVTRHIDKAINVQTSEDVWKNRLRLMVTTEAIRWLSLQGCAFRGHREDSTSKNRGNLIEMVKLLGRLNVNIEDVILDNAPRNATYTSPKIQKEILQIMANMVRNKIREEIGDGKFCLLVDEAKDSSSKEEMAIVLRFVDGQGSVKERFFDIVEVENTVASTLKKSICNSLARYNLPIDDLRGQGYDGASNMRGALNGLQALFRRDCPYAYFVHCFAHRLQLALVAASKKEPSIWVFFLKMTSIVNLIGSSPKRLAELQAFQAMDIARMVASGERETRERS</sequence>
<evidence type="ECO:0000313" key="4">
    <source>
        <dbReference type="Proteomes" id="UP001417504"/>
    </source>
</evidence>
<organism evidence="3 4">
    <name type="scientific">Stephania japonica</name>
    <dbReference type="NCBI Taxonomy" id="461633"/>
    <lineage>
        <taxon>Eukaryota</taxon>
        <taxon>Viridiplantae</taxon>
        <taxon>Streptophyta</taxon>
        <taxon>Embryophyta</taxon>
        <taxon>Tracheophyta</taxon>
        <taxon>Spermatophyta</taxon>
        <taxon>Magnoliopsida</taxon>
        <taxon>Ranunculales</taxon>
        <taxon>Menispermaceae</taxon>
        <taxon>Menispermoideae</taxon>
        <taxon>Cissampelideae</taxon>
        <taxon>Stephania</taxon>
    </lineage>
</organism>
<accession>A0AAP0K742</accession>
<protein>
    <recommendedName>
        <fullName evidence="2">TTF-type domain-containing protein</fullName>
    </recommendedName>
</protein>
<feature type="domain" description="TTF-type" evidence="2">
    <location>
        <begin position="104"/>
        <end position="195"/>
    </location>
</feature>